<comment type="caution">
    <text evidence="1">The sequence shown here is derived from an EMBL/GenBank/DDBJ whole genome shotgun (WGS) entry which is preliminary data.</text>
</comment>
<dbReference type="AlphaFoldDB" id="A0A4R8H0R5"/>
<gene>
    <name evidence="1" type="ORF">C7959_104105</name>
</gene>
<keyword evidence="2" id="KW-1185">Reference proteome</keyword>
<proteinExistence type="predicted"/>
<dbReference type="EMBL" id="SOEG01000004">
    <property type="protein sequence ID" value="TDX52977.1"/>
    <property type="molecule type" value="Genomic_DNA"/>
</dbReference>
<evidence type="ECO:0000313" key="2">
    <source>
        <dbReference type="Proteomes" id="UP000295832"/>
    </source>
</evidence>
<sequence length="47" mass="5523">MSLKEKFNDRLAKLSTDELDKLENMENAINEDEQNRNIKLMVVKDKA</sequence>
<accession>A0A4R8H0R5</accession>
<dbReference type="RefSeq" id="WP_166667884.1">
    <property type="nucleotide sequence ID" value="NZ_SOEG01000004.1"/>
</dbReference>
<organism evidence="1 2">
    <name type="scientific">Orenia marismortui</name>
    <dbReference type="NCBI Taxonomy" id="46469"/>
    <lineage>
        <taxon>Bacteria</taxon>
        <taxon>Bacillati</taxon>
        <taxon>Bacillota</taxon>
        <taxon>Clostridia</taxon>
        <taxon>Halanaerobiales</taxon>
        <taxon>Halobacteroidaceae</taxon>
        <taxon>Orenia</taxon>
    </lineage>
</organism>
<protein>
    <submittedName>
        <fullName evidence="1">Uncharacterized protein</fullName>
    </submittedName>
</protein>
<name>A0A4R8H0R5_9FIRM</name>
<evidence type="ECO:0000313" key="1">
    <source>
        <dbReference type="EMBL" id="TDX52977.1"/>
    </source>
</evidence>
<dbReference type="Proteomes" id="UP000295832">
    <property type="component" value="Unassembled WGS sequence"/>
</dbReference>
<reference evidence="1 2" key="1">
    <citation type="submission" date="2019-03" db="EMBL/GenBank/DDBJ databases">
        <title>Subsurface microbial communities from deep shales in Ohio and West Virginia, USA.</title>
        <authorList>
            <person name="Wrighton K."/>
        </authorList>
    </citation>
    <scope>NUCLEOTIDE SEQUENCE [LARGE SCALE GENOMIC DNA]</scope>
    <source>
        <strain evidence="1 2">MSL 6dP</strain>
    </source>
</reference>